<keyword evidence="2" id="KW-0560">Oxidoreductase</keyword>
<evidence type="ECO:0000259" key="4">
    <source>
        <dbReference type="Pfam" id="PF00890"/>
    </source>
</evidence>
<evidence type="ECO:0000256" key="3">
    <source>
        <dbReference type="SAM" id="MobiDB-lite"/>
    </source>
</evidence>
<feature type="compositionally biased region" description="Low complexity" evidence="3">
    <location>
        <begin position="276"/>
        <end position="285"/>
    </location>
</feature>
<dbReference type="InterPro" id="IPR003953">
    <property type="entry name" value="FAD-dep_OxRdtase_2_FAD-bd"/>
</dbReference>
<protein>
    <submittedName>
        <fullName evidence="5">FGENESH: predicted gene_16.168 protein</fullName>
    </submittedName>
</protein>
<dbReference type="AlphaFoldDB" id="A0A0K3CVF9"/>
<dbReference type="PANTHER" id="PTHR43400:SF1">
    <property type="entry name" value="FUMARATE REDUCTASE"/>
    <property type="match status" value="1"/>
</dbReference>
<feature type="non-terminal residue" evidence="5">
    <location>
        <position position="1"/>
    </location>
</feature>
<gene>
    <name evidence="5" type="primary">FGENESH: predicted gene_16.168</name>
    <name evidence="5" type="ORF">BN2166_0071420</name>
</gene>
<dbReference type="STRING" id="5286.A0A0K3CVF9"/>
<organism evidence="5 6">
    <name type="scientific">Rhodotorula toruloides</name>
    <name type="common">Yeast</name>
    <name type="synonym">Rhodosporidium toruloides</name>
    <dbReference type="NCBI Taxonomy" id="5286"/>
    <lineage>
        <taxon>Eukaryota</taxon>
        <taxon>Fungi</taxon>
        <taxon>Dikarya</taxon>
        <taxon>Basidiomycota</taxon>
        <taxon>Pucciniomycotina</taxon>
        <taxon>Microbotryomycetes</taxon>
        <taxon>Sporidiobolales</taxon>
        <taxon>Sporidiobolaceae</taxon>
        <taxon>Rhodotorula</taxon>
    </lineage>
</organism>
<keyword evidence="6" id="KW-1185">Reference proteome</keyword>
<accession>A0A0K3CVF9</accession>
<name>A0A0K3CVF9_RHOTO</name>
<proteinExistence type="predicted"/>
<evidence type="ECO:0000313" key="6">
    <source>
        <dbReference type="Proteomes" id="UP000199069"/>
    </source>
</evidence>
<sequence length="316" mass="34607">MTITYALMEKLEDLAESDPTRVKILKKANVRKLVKDGDKVVGCEYEYQGKQHTAHGPVILATVPPELLKLSTTNGDHCQGDGQKMAMAIGANGIDLEKVQVHPTVSLTPGEPDAKVKFLAAEALRGVGGLLINKEGDRFADELGHRRLWLQGDRVALQHYVGRGLMKKFDTVADIAKEMGIEASKLQKTFNEYMDDLRRLPAVSTAPTVSVLVPPRLRRLRRVAGTLPLVPPQVALVRLGRRRPSRQVNNHLAPPSTTITIDPSTQQVHLTLNWSGQGQAQGSAGDVKPQGESTSRSRERGLDCCQAGRGDQGRRR</sequence>
<keyword evidence="1" id="KW-0285">Flavoprotein</keyword>
<evidence type="ECO:0000256" key="1">
    <source>
        <dbReference type="ARBA" id="ARBA00022630"/>
    </source>
</evidence>
<dbReference type="SUPFAM" id="SSF56425">
    <property type="entry name" value="Succinate dehydrogenase/fumarate reductase flavoprotein, catalytic domain"/>
    <property type="match status" value="1"/>
</dbReference>
<dbReference type="InterPro" id="IPR050315">
    <property type="entry name" value="FAD-oxidoreductase_2"/>
</dbReference>
<dbReference type="PANTHER" id="PTHR43400">
    <property type="entry name" value="FUMARATE REDUCTASE"/>
    <property type="match status" value="1"/>
</dbReference>
<reference evidence="5 6" key="1">
    <citation type="submission" date="2015-07" db="EMBL/GenBank/DDBJ databases">
        <authorList>
            <person name="Cajimat M.N.B."/>
            <person name="Milazzo M.L."/>
            <person name="Fulhorst C.F."/>
        </authorList>
    </citation>
    <scope>NUCLEOTIDE SEQUENCE [LARGE SCALE GENOMIC DNA]</scope>
    <source>
        <strain evidence="5">Single colony</strain>
    </source>
</reference>
<evidence type="ECO:0000313" key="5">
    <source>
        <dbReference type="EMBL" id="CTR11281.1"/>
    </source>
</evidence>
<dbReference type="InterPro" id="IPR027477">
    <property type="entry name" value="Succ_DH/fumarate_Rdtase_cat_sf"/>
</dbReference>
<dbReference type="Pfam" id="PF00890">
    <property type="entry name" value="FAD_binding_2"/>
    <property type="match status" value="1"/>
</dbReference>
<dbReference type="Gene3D" id="3.90.700.10">
    <property type="entry name" value="Succinate dehydrogenase/fumarate reductase flavoprotein, catalytic domain"/>
    <property type="match status" value="1"/>
</dbReference>
<dbReference type="EMBL" id="CWKI01000016">
    <property type="protein sequence ID" value="CTR11281.1"/>
    <property type="molecule type" value="Genomic_DNA"/>
</dbReference>
<dbReference type="Proteomes" id="UP000199069">
    <property type="component" value="Unassembled WGS sequence"/>
</dbReference>
<dbReference type="InterPro" id="IPR036188">
    <property type="entry name" value="FAD/NAD-bd_sf"/>
</dbReference>
<dbReference type="GO" id="GO:0016491">
    <property type="term" value="F:oxidoreductase activity"/>
    <property type="evidence" value="ECO:0007669"/>
    <property type="project" value="UniProtKB-KW"/>
</dbReference>
<evidence type="ECO:0000256" key="2">
    <source>
        <dbReference type="ARBA" id="ARBA00023002"/>
    </source>
</evidence>
<feature type="region of interest" description="Disordered" evidence="3">
    <location>
        <begin position="276"/>
        <end position="316"/>
    </location>
</feature>
<feature type="domain" description="FAD-dependent oxidoreductase 2 FAD-binding" evidence="4">
    <location>
        <begin position="7"/>
        <end position="196"/>
    </location>
</feature>
<dbReference type="Gene3D" id="3.50.50.60">
    <property type="entry name" value="FAD/NAD(P)-binding domain"/>
    <property type="match status" value="1"/>
</dbReference>
<dbReference type="SUPFAM" id="SSF51905">
    <property type="entry name" value="FAD/NAD(P)-binding domain"/>
    <property type="match status" value="1"/>
</dbReference>